<feature type="domain" description="Glycosyl transferase family 1" evidence="1">
    <location>
        <begin position="1"/>
        <end position="61"/>
    </location>
</feature>
<dbReference type="InterPro" id="IPR001296">
    <property type="entry name" value="Glyco_trans_1"/>
</dbReference>
<dbReference type="Gene3D" id="3.40.50.2000">
    <property type="entry name" value="Glycogen Phosphorylase B"/>
    <property type="match status" value="1"/>
</dbReference>
<dbReference type="EMBL" id="CP025096">
    <property type="protein sequence ID" value="AUD06889.1"/>
    <property type="molecule type" value="Genomic_DNA"/>
</dbReference>
<evidence type="ECO:0000313" key="3">
    <source>
        <dbReference type="Proteomes" id="UP000232883"/>
    </source>
</evidence>
<dbReference type="KEGG" id="spir:CWM47_36635"/>
<evidence type="ECO:0000259" key="1">
    <source>
        <dbReference type="Pfam" id="PF00534"/>
    </source>
</evidence>
<organism evidence="2 3">
    <name type="scientific">Spirosoma pollinicola</name>
    <dbReference type="NCBI Taxonomy" id="2057025"/>
    <lineage>
        <taxon>Bacteria</taxon>
        <taxon>Pseudomonadati</taxon>
        <taxon>Bacteroidota</taxon>
        <taxon>Cytophagia</taxon>
        <taxon>Cytophagales</taxon>
        <taxon>Cytophagaceae</taxon>
        <taxon>Spirosoma</taxon>
    </lineage>
</organism>
<name>A0A2K8ZAP6_9BACT</name>
<proteinExistence type="predicted"/>
<dbReference type="OrthoDB" id="596635at2"/>
<dbReference type="AlphaFoldDB" id="A0A2K8ZAP6"/>
<sequence length="72" mass="7890">MAVLDSFSFGLPVITTPVGGIPDMLTNSVNALIFEAGDVGALSKCLERCMNDSHFRHSLSDSFINWLRLFLT</sequence>
<keyword evidence="3" id="KW-1185">Reference proteome</keyword>
<dbReference type="Proteomes" id="UP000232883">
    <property type="component" value="Chromosome"/>
</dbReference>
<gene>
    <name evidence="2" type="ORF">CWM47_36635</name>
</gene>
<reference evidence="2 3" key="1">
    <citation type="submission" date="2017-11" db="EMBL/GenBank/DDBJ databases">
        <title>Taxonomic description and genome sequences of Spirosoma HA7 sp. nov., isolated from pollen microhabitat of Corylus avellana.</title>
        <authorList>
            <person name="Ambika Manirajan B."/>
            <person name="Suarez C."/>
            <person name="Ratering S."/>
            <person name="Geissler-Plaum R."/>
            <person name="Cardinale M."/>
            <person name="Sylvia S."/>
        </authorList>
    </citation>
    <scope>NUCLEOTIDE SEQUENCE [LARGE SCALE GENOMIC DNA]</scope>
    <source>
        <strain evidence="2 3">HA7</strain>
    </source>
</reference>
<accession>A0A2K8ZAP6</accession>
<protein>
    <recommendedName>
        <fullName evidence="1">Glycosyl transferase family 1 domain-containing protein</fullName>
    </recommendedName>
</protein>
<dbReference type="SUPFAM" id="SSF53756">
    <property type="entry name" value="UDP-Glycosyltransferase/glycogen phosphorylase"/>
    <property type="match status" value="1"/>
</dbReference>
<dbReference type="GO" id="GO:0016757">
    <property type="term" value="F:glycosyltransferase activity"/>
    <property type="evidence" value="ECO:0007669"/>
    <property type="project" value="InterPro"/>
</dbReference>
<evidence type="ECO:0000313" key="2">
    <source>
        <dbReference type="EMBL" id="AUD06889.1"/>
    </source>
</evidence>
<dbReference type="Pfam" id="PF00534">
    <property type="entry name" value="Glycos_transf_1"/>
    <property type="match status" value="1"/>
</dbReference>